<proteinExistence type="predicted"/>
<sequence length="62" mass="7057">MVKLNNKKKQYIDNLCDLLWQHIDECGSCRIYDDGWFAACSMGSALSYLIGYNTGVLKFNST</sequence>
<dbReference type="EMBL" id="LAZR01013459">
    <property type="protein sequence ID" value="KKM21872.1"/>
    <property type="molecule type" value="Genomic_DNA"/>
</dbReference>
<dbReference type="EMBL" id="LAZR01007067">
    <property type="protein sequence ID" value="KKM87689.1"/>
    <property type="molecule type" value="Genomic_DNA"/>
</dbReference>
<protein>
    <submittedName>
        <fullName evidence="2">Uncharacterized protein</fullName>
    </submittedName>
</protein>
<reference evidence="2" key="1">
    <citation type="journal article" date="2015" name="Nature">
        <title>Complex archaea that bridge the gap between prokaryotes and eukaryotes.</title>
        <authorList>
            <person name="Spang A."/>
            <person name="Saw J.H."/>
            <person name="Jorgensen S.L."/>
            <person name="Zaremba-Niedzwiedzka K."/>
            <person name="Martijn J."/>
            <person name="Lind A.E."/>
            <person name="van Eijk R."/>
            <person name="Schleper C."/>
            <person name="Guy L."/>
            <person name="Ettema T.J."/>
        </authorList>
    </citation>
    <scope>NUCLEOTIDE SEQUENCE</scope>
</reference>
<evidence type="ECO:0000313" key="2">
    <source>
        <dbReference type="EMBL" id="KKM87689.1"/>
    </source>
</evidence>
<comment type="caution">
    <text evidence="2">The sequence shown here is derived from an EMBL/GenBank/DDBJ whole genome shotgun (WGS) entry which is preliminary data.</text>
</comment>
<dbReference type="AlphaFoldDB" id="A0A0F9KZD8"/>
<evidence type="ECO:0000313" key="1">
    <source>
        <dbReference type="EMBL" id="KKM21872.1"/>
    </source>
</evidence>
<gene>
    <name evidence="2" type="ORF">LCGC14_1266320</name>
    <name evidence="1" type="ORF">LCGC14_1631050</name>
</gene>
<organism evidence="2">
    <name type="scientific">marine sediment metagenome</name>
    <dbReference type="NCBI Taxonomy" id="412755"/>
    <lineage>
        <taxon>unclassified sequences</taxon>
        <taxon>metagenomes</taxon>
        <taxon>ecological metagenomes</taxon>
    </lineage>
</organism>
<name>A0A0F9KZD8_9ZZZZ</name>
<accession>A0A0F9KZD8</accession>